<organism evidence="8 9">
    <name type="scientific">Neomoorella humiferrea</name>
    <dbReference type="NCBI Taxonomy" id="676965"/>
    <lineage>
        <taxon>Bacteria</taxon>
        <taxon>Bacillati</taxon>
        <taxon>Bacillota</taxon>
        <taxon>Clostridia</taxon>
        <taxon>Neomoorellales</taxon>
        <taxon>Neomoorellaceae</taxon>
        <taxon>Neomoorella</taxon>
    </lineage>
</organism>
<comment type="function">
    <text evidence="5">This is one of the proteins that binds to the 5S RNA in the ribosome where it forms part of the central protuberance.</text>
</comment>
<dbReference type="CDD" id="cd00495">
    <property type="entry name" value="Ribosomal_L25_TL5_CTC"/>
    <property type="match status" value="1"/>
</dbReference>
<keyword evidence="1 5" id="KW-0699">rRNA-binding</keyword>
<dbReference type="Pfam" id="PF14693">
    <property type="entry name" value="Ribosomal_TL5_C"/>
    <property type="match status" value="1"/>
</dbReference>
<dbReference type="GO" id="GO:0008097">
    <property type="term" value="F:5S rRNA binding"/>
    <property type="evidence" value="ECO:0007669"/>
    <property type="project" value="InterPro"/>
</dbReference>
<evidence type="ECO:0000313" key="8">
    <source>
        <dbReference type="EMBL" id="PRR73888.1"/>
    </source>
</evidence>
<dbReference type="NCBIfam" id="NF004133">
    <property type="entry name" value="PRK05618.2-4"/>
    <property type="match status" value="1"/>
</dbReference>
<dbReference type="PANTHER" id="PTHR33284:SF1">
    <property type="entry name" value="RIBOSOMAL PROTEIN L25_GLN-TRNA SYNTHETASE, ANTI-CODON-BINDING DOMAIN-CONTAINING PROTEIN"/>
    <property type="match status" value="1"/>
</dbReference>
<keyword evidence="4 5" id="KW-0687">Ribonucleoprotein</keyword>
<dbReference type="Proteomes" id="UP000238415">
    <property type="component" value="Unassembled WGS sequence"/>
</dbReference>
<dbReference type="InterPro" id="IPR020056">
    <property type="entry name" value="Rbsml_bL25/Gln-tRNA_synth_N"/>
</dbReference>
<protein>
    <recommendedName>
        <fullName evidence="5">Large ribosomal subunit protein bL25</fullName>
    </recommendedName>
    <alternativeName>
        <fullName evidence="5">General stress protein CTC</fullName>
    </alternativeName>
</protein>
<dbReference type="EMBL" id="PVXM01000015">
    <property type="protein sequence ID" value="PRR73888.1"/>
    <property type="molecule type" value="Genomic_DNA"/>
</dbReference>
<dbReference type="InterPro" id="IPR011035">
    <property type="entry name" value="Ribosomal_bL25/Gln-tRNA_synth"/>
</dbReference>
<dbReference type="GO" id="GO:0022625">
    <property type="term" value="C:cytosolic large ribosomal subunit"/>
    <property type="evidence" value="ECO:0007669"/>
    <property type="project" value="TreeGrafter"/>
</dbReference>
<dbReference type="GO" id="GO:0003735">
    <property type="term" value="F:structural constituent of ribosome"/>
    <property type="evidence" value="ECO:0007669"/>
    <property type="project" value="InterPro"/>
</dbReference>
<dbReference type="PANTHER" id="PTHR33284">
    <property type="entry name" value="RIBOSOMAL PROTEIN L25/GLN-TRNA SYNTHETASE, ANTI-CODON-BINDING DOMAIN-CONTAINING PROTEIN"/>
    <property type="match status" value="1"/>
</dbReference>
<dbReference type="Gene3D" id="2.40.240.10">
    <property type="entry name" value="Ribosomal Protein L25, Chain P"/>
    <property type="match status" value="1"/>
</dbReference>
<evidence type="ECO:0000256" key="2">
    <source>
        <dbReference type="ARBA" id="ARBA00022884"/>
    </source>
</evidence>
<evidence type="ECO:0000259" key="7">
    <source>
        <dbReference type="Pfam" id="PF14693"/>
    </source>
</evidence>
<feature type="domain" description="Large ribosomal subunit protein bL25 beta" evidence="7">
    <location>
        <begin position="104"/>
        <end position="186"/>
    </location>
</feature>
<dbReference type="AlphaFoldDB" id="A0A2T0ATU0"/>
<comment type="caution">
    <text evidence="8">The sequence shown here is derived from an EMBL/GenBank/DDBJ whole genome shotgun (WGS) entry which is preliminary data.</text>
</comment>
<gene>
    <name evidence="5 8" type="primary">ctc</name>
    <name evidence="5" type="synonym">rplY</name>
    <name evidence="8" type="ORF">MOHU_10280</name>
</gene>
<dbReference type="NCBIfam" id="TIGR00731">
    <property type="entry name" value="bL25_bact_ctc"/>
    <property type="match status" value="1"/>
</dbReference>
<sequence>MQVQTINAEVRPDTGKQTAGRMRRQGKVPGVIYGKKVGNLPLAVPRKELERVLDREGGSALLKVIIGGQGQAREFTAMVREVQRHPIKGEIIHIDFHQISLDEEIRATVPIVLEGEARGVRNGGILQYGLREVEVEALPADLPETLTIDISDLDVGEHLSVADIKAPRGVKILTEPDAVIATIVSTRAVEAEEDAAPDGETQAAE</sequence>
<dbReference type="InterPro" id="IPR029751">
    <property type="entry name" value="Ribosomal_L25_dom"/>
</dbReference>
<dbReference type="Gene3D" id="2.170.120.20">
    <property type="entry name" value="Ribosomal protein L25, beta domain"/>
    <property type="match status" value="1"/>
</dbReference>
<dbReference type="InterPro" id="IPR020930">
    <property type="entry name" value="Ribosomal_uL5_bac-type"/>
</dbReference>
<dbReference type="InterPro" id="IPR020057">
    <property type="entry name" value="Ribosomal_bL25_b-dom"/>
</dbReference>
<comment type="subunit">
    <text evidence="5">Part of the 50S ribosomal subunit; part of the 5S rRNA/L5/L18/L25 subcomplex. Contacts the 5S rRNA. Binds to the 5S rRNA independently of L5 and L18.</text>
</comment>
<dbReference type="NCBIfam" id="NF004139">
    <property type="entry name" value="PRK05618.4-2"/>
    <property type="match status" value="1"/>
</dbReference>
<dbReference type="OrthoDB" id="9790002at2"/>
<dbReference type="InterPro" id="IPR001021">
    <property type="entry name" value="Ribosomal_bL25_long"/>
</dbReference>
<dbReference type="HAMAP" id="MF_01334">
    <property type="entry name" value="Ribosomal_bL25_CTC"/>
    <property type="match status" value="1"/>
</dbReference>
<keyword evidence="2 5" id="KW-0694">RNA-binding</keyword>
<dbReference type="GO" id="GO:0006412">
    <property type="term" value="P:translation"/>
    <property type="evidence" value="ECO:0007669"/>
    <property type="project" value="UniProtKB-UniRule"/>
</dbReference>
<feature type="domain" description="Large ribosomal subunit protein bL25 L25" evidence="6">
    <location>
        <begin position="6"/>
        <end position="96"/>
    </location>
</feature>
<evidence type="ECO:0000259" key="6">
    <source>
        <dbReference type="Pfam" id="PF01386"/>
    </source>
</evidence>
<accession>A0A2T0ATU0</accession>
<dbReference type="InterPro" id="IPR037121">
    <property type="entry name" value="Ribosomal_bL25_C"/>
</dbReference>
<name>A0A2T0ATU0_9FIRM</name>
<dbReference type="Pfam" id="PF01386">
    <property type="entry name" value="Ribosomal_L25p"/>
    <property type="match status" value="1"/>
</dbReference>
<evidence type="ECO:0000256" key="5">
    <source>
        <dbReference type="HAMAP-Rule" id="MF_01334"/>
    </source>
</evidence>
<evidence type="ECO:0000256" key="3">
    <source>
        <dbReference type="ARBA" id="ARBA00022980"/>
    </source>
</evidence>
<keyword evidence="3 5" id="KW-0689">Ribosomal protein</keyword>
<proteinExistence type="inferred from homology"/>
<dbReference type="RefSeq" id="WP_106005017.1">
    <property type="nucleotide sequence ID" value="NZ_CP136418.1"/>
</dbReference>
<keyword evidence="9" id="KW-1185">Reference proteome</keyword>
<evidence type="ECO:0000256" key="4">
    <source>
        <dbReference type="ARBA" id="ARBA00023274"/>
    </source>
</evidence>
<dbReference type="SUPFAM" id="SSF50715">
    <property type="entry name" value="Ribosomal protein L25-like"/>
    <property type="match status" value="1"/>
</dbReference>
<comment type="similarity">
    <text evidence="5">Belongs to the bacterial ribosomal protein bL25 family. CTC subfamily.</text>
</comment>
<reference evidence="8 9" key="1">
    <citation type="submission" date="2018-03" db="EMBL/GenBank/DDBJ databases">
        <title>Genome sequence of Moorella humiferrea DSM 23265.</title>
        <authorList>
            <person name="Poehlein A."/>
            <person name="Daniel R."/>
        </authorList>
    </citation>
    <scope>NUCLEOTIDE SEQUENCE [LARGE SCALE GENOMIC DNA]</scope>
    <source>
        <strain evidence="8 9">DSM 23265</strain>
    </source>
</reference>
<evidence type="ECO:0000256" key="1">
    <source>
        <dbReference type="ARBA" id="ARBA00022730"/>
    </source>
</evidence>
<evidence type="ECO:0000313" key="9">
    <source>
        <dbReference type="Proteomes" id="UP000238415"/>
    </source>
</evidence>